<dbReference type="Proteomes" id="UP001371305">
    <property type="component" value="Unassembled WGS sequence"/>
</dbReference>
<evidence type="ECO:0000313" key="1">
    <source>
        <dbReference type="EMBL" id="MEK7952958.1"/>
    </source>
</evidence>
<protein>
    <submittedName>
        <fullName evidence="1">Uncharacterized protein</fullName>
    </submittedName>
</protein>
<evidence type="ECO:0000313" key="2">
    <source>
        <dbReference type="Proteomes" id="UP001371305"/>
    </source>
</evidence>
<sequence>MKSIHPTQLHPPSPRPERRKIKGFAASAISFLAALGLAEAAPLKLDFASNALNTASGWTPVTGITLGDTMVNITGAGGTSYNFTFNHVACWDNGQAGQPLTRSGFYNFGQLGNNHDFTLSGLNAGQSVKLYASAGWDGNGKGGYVLFGDNAPTGVKAQTVGNPGTAPTLANLTYIGTAIANGSGVVTGSLNGSDGVGTASEGQVGGFLFFPAPIITASAGANGSITPTGAVEVPGGDDKSFTITANSGYHVADVLVDGASVGAVTNYTFSAVEVNHTISASFAVNTSTHTITASAGAHGSISPSGSVTVNHGVNSPFTITPEAGYHVADVLVDGASVGAVTNYTFTNVVANHTVNVSFALNSYSITASAGAHGSISPAGTSSVSHGSSLQYTFTPDPGYQVAEVFVDNVPVSSLDAYSFDEVTANHTISATFDNRTRLYLDFTNVGGNSVSTWTPVYANYVADTAAATASDINGLGYAFSINHVGAYDNGRAWEPMIRSGFYTFGPAANANDHTFTLTGLNAGQTVTLYASAAWDGNAAGGYVVFGDSGANGVKAQTVGEPSAVPVLANMTVIGTATADGSGTVTGSLHGRTGVNTNLEGQVGGFVFAINPGGTSVSPYAAWSTAPPNSLSGNAALPASDPDGDGVSNLMEFALNGSPITGASSGRSHGRVAYIDGTSDVLTLTIAVRENAVFSPSGNRMVSAPVDGVTYTVEASASLGTWGDRAVTEVTGDDASLIQSEFPAPDAGWVYKTFRTAGNAGTNAHGFIRAGVQ</sequence>
<keyword evidence="2" id="KW-1185">Reference proteome</keyword>
<dbReference type="RefSeq" id="WP_341406718.1">
    <property type="nucleotide sequence ID" value="NZ_JBBUKT010000009.1"/>
</dbReference>
<organism evidence="1 2">
    <name type="scientific">Luteolibacter soli</name>
    <dbReference type="NCBI Taxonomy" id="3135280"/>
    <lineage>
        <taxon>Bacteria</taxon>
        <taxon>Pseudomonadati</taxon>
        <taxon>Verrucomicrobiota</taxon>
        <taxon>Verrucomicrobiia</taxon>
        <taxon>Verrucomicrobiales</taxon>
        <taxon>Verrucomicrobiaceae</taxon>
        <taxon>Luteolibacter</taxon>
    </lineage>
</organism>
<accession>A0ABU9AZH2</accession>
<name>A0ABU9AZH2_9BACT</name>
<comment type="caution">
    <text evidence="1">The sequence shown here is derived from an EMBL/GenBank/DDBJ whole genome shotgun (WGS) entry which is preliminary data.</text>
</comment>
<gene>
    <name evidence="1" type="ORF">WKV53_20765</name>
</gene>
<proteinExistence type="predicted"/>
<dbReference type="EMBL" id="JBBUKT010000009">
    <property type="protein sequence ID" value="MEK7952958.1"/>
    <property type="molecule type" value="Genomic_DNA"/>
</dbReference>
<reference evidence="1 2" key="1">
    <citation type="submission" date="2024-04" db="EMBL/GenBank/DDBJ databases">
        <title>Luteolibacter sp. isolated from soil.</title>
        <authorList>
            <person name="An J."/>
        </authorList>
    </citation>
    <scope>NUCLEOTIDE SEQUENCE [LARGE SCALE GENOMIC DNA]</scope>
    <source>
        <strain evidence="1 2">Y139</strain>
    </source>
</reference>